<accession>A0A0V1BBU5</accession>
<sequence>MNGTEAKERKITYLEIEDGSSGKILNMTSP</sequence>
<proteinExistence type="predicted"/>
<protein>
    <submittedName>
        <fullName evidence="1">Uncharacterized protein</fullName>
    </submittedName>
</protein>
<comment type="caution">
    <text evidence="1">The sequence shown here is derived from an EMBL/GenBank/DDBJ whole genome shotgun (WGS) entry which is preliminary data.</text>
</comment>
<dbReference type="AlphaFoldDB" id="A0A0V1BBU5"/>
<dbReference type="InParanoid" id="A0A0V1BBU5"/>
<evidence type="ECO:0000313" key="2">
    <source>
        <dbReference type="Proteomes" id="UP000054776"/>
    </source>
</evidence>
<name>A0A0V1BBU5_TRISP</name>
<dbReference type="EMBL" id="JYDH01000072">
    <property type="protein sequence ID" value="KRY34099.1"/>
    <property type="molecule type" value="Genomic_DNA"/>
</dbReference>
<reference evidence="1 2" key="1">
    <citation type="submission" date="2015-01" db="EMBL/GenBank/DDBJ databases">
        <title>Evolution of Trichinella species and genotypes.</title>
        <authorList>
            <person name="Korhonen P.K."/>
            <person name="Edoardo P."/>
            <person name="Giuseppe L.R."/>
            <person name="Gasser R.B."/>
        </authorList>
    </citation>
    <scope>NUCLEOTIDE SEQUENCE [LARGE SCALE GENOMIC DNA]</scope>
    <source>
        <strain evidence="1">ISS3</strain>
    </source>
</reference>
<gene>
    <name evidence="1" type="ORF">T01_14559</name>
</gene>
<organism evidence="1 2">
    <name type="scientific">Trichinella spiralis</name>
    <name type="common">Trichina worm</name>
    <dbReference type="NCBI Taxonomy" id="6334"/>
    <lineage>
        <taxon>Eukaryota</taxon>
        <taxon>Metazoa</taxon>
        <taxon>Ecdysozoa</taxon>
        <taxon>Nematoda</taxon>
        <taxon>Enoplea</taxon>
        <taxon>Dorylaimia</taxon>
        <taxon>Trichinellida</taxon>
        <taxon>Trichinellidae</taxon>
        <taxon>Trichinella</taxon>
    </lineage>
</organism>
<evidence type="ECO:0000313" key="1">
    <source>
        <dbReference type="EMBL" id="KRY34099.1"/>
    </source>
</evidence>
<keyword evidence="2" id="KW-1185">Reference proteome</keyword>
<dbReference type="Proteomes" id="UP000054776">
    <property type="component" value="Unassembled WGS sequence"/>
</dbReference>